<dbReference type="EMBL" id="QQXK01000026">
    <property type="protein sequence ID" value="RII41506.1"/>
    <property type="molecule type" value="Genomic_DNA"/>
</dbReference>
<name>A0A399JGA1_9MICC</name>
<accession>A0A399JGA1</accession>
<evidence type="ECO:0000313" key="3">
    <source>
        <dbReference type="Proteomes" id="UP000265419"/>
    </source>
</evidence>
<dbReference type="Pfam" id="PF18029">
    <property type="entry name" value="Glyoxalase_6"/>
    <property type="match status" value="2"/>
</dbReference>
<organism evidence="2 3">
    <name type="scientific">Galactobacter valiniphilus</name>
    <dbReference type="NCBI Taxonomy" id="2676122"/>
    <lineage>
        <taxon>Bacteria</taxon>
        <taxon>Bacillati</taxon>
        <taxon>Actinomycetota</taxon>
        <taxon>Actinomycetes</taxon>
        <taxon>Micrococcales</taxon>
        <taxon>Micrococcaceae</taxon>
        <taxon>Galactobacter</taxon>
    </lineage>
</organism>
<dbReference type="PANTHER" id="PTHR35908:SF1">
    <property type="entry name" value="CONSERVED PROTEIN"/>
    <property type="match status" value="1"/>
</dbReference>
<sequence length="245" mass="26540">MASRPVQVNLTAEDELALGAFWAAALDWESDSEAPGIINLMPAGLTWPSPDALTMDLVRVPAGEPARYRSHLDLATRSLEHQARWVRELLDLGARRVDVGQGEVPWEVLADPEGNVFCVLEPRPEYATTGPIAAVVTECSDVAGLKAFYAAATDWVLVDDEEDFVSFRSPSGVGPFVEFLQVPEPGRFPTRLHLDLKAYPGSSAREEAARLEALGARPTDTAPAEASWVTLLDPEGNEFCVLAEG</sequence>
<evidence type="ECO:0000259" key="1">
    <source>
        <dbReference type="Pfam" id="PF18029"/>
    </source>
</evidence>
<feature type="domain" description="Glyoxalase-like" evidence="1">
    <location>
        <begin position="8"/>
        <end position="120"/>
    </location>
</feature>
<dbReference type="Gene3D" id="3.10.180.10">
    <property type="entry name" value="2,3-Dihydroxybiphenyl 1,2-Dioxygenase, domain 1"/>
    <property type="match status" value="2"/>
</dbReference>
<dbReference type="PANTHER" id="PTHR35908">
    <property type="entry name" value="HYPOTHETICAL FUSION PROTEIN"/>
    <property type="match status" value="1"/>
</dbReference>
<dbReference type="InterPro" id="IPR041581">
    <property type="entry name" value="Glyoxalase_6"/>
</dbReference>
<protein>
    <submittedName>
        <fullName evidence="2">VOC family protein</fullName>
    </submittedName>
</protein>
<comment type="caution">
    <text evidence="2">The sequence shown here is derived from an EMBL/GenBank/DDBJ whole genome shotgun (WGS) entry which is preliminary data.</text>
</comment>
<gene>
    <name evidence="2" type="ORF">DWB68_12320</name>
</gene>
<dbReference type="RefSeq" id="WP_119425422.1">
    <property type="nucleotide sequence ID" value="NZ_QQXK01000026.1"/>
</dbReference>
<dbReference type="InterPro" id="IPR029068">
    <property type="entry name" value="Glyas_Bleomycin-R_OHBP_Dase"/>
</dbReference>
<evidence type="ECO:0000313" key="2">
    <source>
        <dbReference type="EMBL" id="RII41506.1"/>
    </source>
</evidence>
<reference evidence="2 3" key="1">
    <citation type="submission" date="2018-07" db="EMBL/GenBank/DDBJ databases">
        <title>Arthrobacter sp. nov., isolated from raw cow's milk with high bacterial count.</title>
        <authorList>
            <person name="Hahne J."/>
            <person name="Isele D."/>
            <person name="Lipski A."/>
        </authorList>
    </citation>
    <scope>NUCLEOTIDE SEQUENCE [LARGE SCALE GENOMIC DNA]</scope>
    <source>
        <strain evidence="2 3">JZ R-35</strain>
    </source>
</reference>
<keyword evidence="3" id="KW-1185">Reference proteome</keyword>
<dbReference type="SUPFAM" id="SSF54593">
    <property type="entry name" value="Glyoxalase/Bleomycin resistance protein/Dihydroxybiphenyl dioxygenase"/>
    <property type="match status" value="2"/>
</dbReference>
<dbReference type="Proteomes" id="UP000265419">
    <property type="component" value="Unassembled WGS sequence"/>
</dbReference>
<proteinExistence type="predicted"/>
<dbReference type="AlphaFoldDB" id="A0A399JGA1"/>
<feature type="domain" description="Glyoxalase-like" evidence="1">
    <location>
        <begin position="135"/>
        <end position="242"/>
    </location>
</feature>